<gene>
    <name evidence="11" type="ORF">PHAECO_LOCUS9853</name>
</gene>
<dbReference type="AlphaFoldDB" id="A0A9P0DPG4"/>
<evidence type="ECO:0000256" key="3">
    <source>
        <dbReference type="ARBA" id="ARBA00022786"/>
    </source>
</evidence>
<evidence type="ECO:0000256" key="7">
    <source>
        <dbReference type="ARBA" id="ARBA00073264"/>
    </source>
</evidence>
<dbReference type="PANTHER" id="PTHR48153:SF2">
    <property type="entry name" value="UFM1-SPECIFIC PROTEASE 2"/>
    <property type="match status" value="1"/>
</dbReference>
<dbReference type="InterPro" id="IPR012462">
    <property type="entry name" value="UFSP1/2_DUB_cat"/>
</dbReference>
<reference evidence="11" key="2">
    <citation type="submission" date="2022-10" db="EMBL/GenBank/DDBJ databases">
        <authorList>
            <consortium name="ENA_rothamsted_submissions"/>
            <consortium name="culmorum"/>
            <person name="King R."/>
        </authorList>
    </citation>
    <scope>NUCLEOTIDE SEQUENCE</scope>
</reference>
<evidence type="ECO:0000256" key="2">
    <source>
        <dbReference type="ARBA" id="ARBA00022670"/>
    </source>
</evidence>
<comment type="similarity">
    <text evidence="1">Belongs to the peptidase C78 family.</text>
</comment>
<evidence type="ECO:0000259" key="10">
    <source>
        <dbReference type="Pfam" id="PF26560"/>
    </source>
</evidence>
<accession>A0A9P0DPG4</accession>
<dbReference type="GO" id="GO:0006508">
    <property type="term" value="P:proteolysis"/>
    <property type="evidence" value="ECO:0007669"/>
    <property type="project" value="UniProtKB-KW"/>
</dbReference>
<dbReference type="Proteomes" id="UP001153737">
    <property type="component" value="Chromosome 6"/>
</dbReference>
<dbReference type="FunFam" id="3.90.70.130:FF:000001">
    <property type="entry name" value="Probable Ufm1-specific protease 2"/>
    <property type="match status" value="1"/>
</dbReference>
<evidence type="ECO:0000259" key="8">
    <source>
        <dbReference type="Pfam" id="PF07910"/>
    </source>
</evidence>
<dbReference type="Pfam" id="PF07910">
    <property type="entry name" value="Peptidase_C78"/>
    <property type="match status" value="1"/>
</dbReference>
<protein>
    <recommendedName>
        <fullName evidence="7">Probable Ufm1-specific protease 2</fullName>
    </recommendedName>
</protein>
<keyword evidence="4" id="KW-0378">Hydrolase</keyword>
<evidence type="ECO:0000313" key="12">
    <source>
        <dbReference type="Proteomes" id="UP001153737"/>
    </source>
</evidence>
<evidence type="ECO:0000256" key="1">
    <source>
        <dbReference type="ARBA" id="ARBA00008552"/>
    </source>
</evidence>
<dbReference type="GO" id="GO:0005783">
    <property type="term" value="C:endoplasmic reticulum"/>
    <property type="evidence" value="ECO:0007669"/>
    <property type="project" value="TreeGrafter"/>
</dbReference>
<dbReference type="InterPro" id="IPR038765">
    <property type="entry name" value="Papain-like_cys_pep_sf"/>
</dbReference>
<feature type="domain" description="UFSP2 N-terminal MPN-like" evidence="10">
    <location>
        <begin position="1"/>
        <end position="123"/>
    </location>
</feature>
<comment type="function">
    <text evidence="6">Thiol protease which recognizes and hydrolyzes the peptide bond at the C-terminal Gly of UFM1, a ubiquitin-like modifier protein bound to a number of target proteins. Does not hydrolyze SUMO1 or ISG15 ubiquitin-like proteins.</text>
</comment>
<feature type="domain" description="UFSP2 second" evidence="9">
    <location>
        <begin position="150"/>
        <end position="358"/>
    </location>
</feature>
<dbReference type="OrthoDB" id="417506at2759"/>
<dbReference type="GO" id="GO:0071567">
    <property type="term" value="F:deUFMylase activity"/>
    <property type="evidence" value="ECO:0007669"/>
    <property type="project" value="TreeGrafter"/>
</dbReference>
<proteinExistence type="inferred from homology"/>
<evidence type="ECO:0000256" key="5">
    <source>
        <dbReference type="ARBA" id="ARBA00022807"/>
    </source>
</evidence>
<feature type="domain" description="UFSP1/2/DUB catalytic" evidence="8">
    <location>
        <begin position="380"/>
        <end position="559"/>
    </location>
</feature>
<dbReference type="Gene3D" id="3.90.70.130">
    <property type="match status" value="1"/>
</dbReference>
<dbReference type="Pfam" id="PF20908">
    <property type="entry name" value="UfSP2_N"/>
    <property type="match status" value="1"/>
</dbReference>
<reference evidence="11" key="1">
    <citation type="submission" date="2022-01" db="EMBL/GenBank/DDBJ databases">
        <authorList>
            <person name="King R."/>
        </authorList>
    </citation>
    <scope>NUCLEOTIDE SEQUENCE</scope>
</reference>
<evidence type="ECO:0000259" key="9">
    <source>
        <dbReference type="Pfam" id="PF20908"/>
    </source>
</evidence>
<keyword evidence="3" id="KW-0833">Ubl conjugation pathway</keyword>
<sequence>MVISINISETLIKRITRTKEDCSGKLFGTSDTNVISLLALQSDIPDAESLEYSFPTQLEFCGVFQCESEGIGHQKLIDKHNEFNEKSAVLIYSKVGSEDLTVNLIENGKLSQVKYSILTEEEINALFLYIRVTGHINLQCELSTNALNASFHNIEKTISSGAMVFNIAKTNIFLLDSESENSVVGANADMGVNEICDDSNIFNEEANRKKKIQVSRPRIVNIDMLRQVSKFQKDHAPLCILDKNTITAVNTTIKCDSILMINRNTKVGELYPKLLNSVRRSVKLNEAHVLNTLSEHAVKSVAAQTYHFYPRECGHFLTLIYPRNASDVSLKSKRQILHKQLLIETSAPMFRRANQYVFKYNSDGKQPLINPHEGLKSTDNGKYEYYHYCQNKMDDNGWGCAYRSLQTLASWFKLQGYVDREVPTFSEIQKCLVDIKDKPASFAGSRQWIGSTEVNFVLNTLLGVENKILYVSSGADMASKGPELVSHFHNHGSPVMIGGGVLAHTILGVDYNQQTGNMRFLILDPHYTGGEDLHVIQSKGWCGWKTVDFWSKTSYYNMCLPQVPREV</sequence>
<dbReference type="InterPro" id="IPR058757">
    <property type="entry name" value="UFSP2_MPN_N"/>
</dbReference>
<evidence type="ECO:0000313" key="11">
    <source>
        <dbReference type="EMBL" id="CAH1174266.1"/>
    </source>
</evidence>
<dbReference type="PANTHER" id="PTHR48153">
    <property type="entry name" value="UFM1-SPECIFIC PROTEASE 2"/>
    <property type="match status" value="1"/>
</dbReference>
<name>A0A9P0DPG4_PHACE</name>
<keyword evidence="12" id="KW-1185">Reference proteome</keyword>
<keyword evidence="5" id="KW-0788">Thiol protease</keyword>
<evidence type="ECO:0000256" key="4">
    <source>
        <dbReference type="ARBA" id="ARBA00022801"/>
    </source>
</evidence>
<keyword evidence="2" id="KW-0645">Protease</keyword>
<organism evidence="11 12">
    <name type="scientific">Phaedon cochleariae</name>
    <name type="common">Mustard beetle</name>
    <dbReference type="NCBI Taxonomy" id="80249"/>
    <lineage>
        <taxon>Eukaryota</taxon>
        <taxon>Metazoa</taxon>
        <taxon>Ecdysozoa</taxon>
        <taxon>Arthropoda</taxon>
        <taxon>Hexapoda</taxon>
        <taxon>Insecta</taxon>
        <taxon>Pterygota</taxon>
        <taxon>Neoptera</taxon>
        <taxon>Endopterygota</taxon>
        <taxon>Coleoptera</taxon>
        <taxon>Polyphaga</taxon>
        <taxon>Cucujiformia</taxon>
        <taxon>Chrysomeloidea</taxon>
        <taxon>Chrysomelidae</taxon>
        <taxon>Chrysomelinae</taxon>
        <taxon>Chrysomelini</taxon>
        <taxon>Phaedon</taxon>
    </lineage>
</organism>
<dbReference type="EMBL" id="OU896712">
    <property type="protein sequence ID" value="CAH1174266.1"/>
    <property type="molecule type" value="Genomic_DNA"/>
</dbReference>
<evidence type="ECO:0000256" key="6">
    <source>
        <dbReference type="ARBA" id="ARBA00057559"/>
    </source>
</evidence>
<dbReference type="GO" id="GO:0005634">
    <property type="term" value="C:nucleus"/>
    <property type="evidence" value="ECO:0007669"/>
    <property type="project" value="TreeGrafter"/>
</dbReference>
<dbReference type="SUPFAM" id="SSF54001">
    <property type="entry name" value="Cysteine proteinases"/>
    <property type="match status" value="1"/>
</dbReference>
<dbReference type="InterPro" id="IPR049387">
    <property type="entry name" value="UFSP2-like_2nd"/>
</dbReference>
<dbReference type="Pfam" id="PF26560">
    <property type="entry name" value="UFSP2_MPN_insect"/>
    <property type="match status" value="1"/>
</dbReference>